<organism evidence="2 3">
    <name type="scientific">Bacteroides stercorirosoris</name>
    <dbReference type="NCBI Taxonomy" id="871324"/>
    <lineage>
        <taxon>Bacteria</taxon>
        <taxon>Pseudomonadati</taxon>
        <taxon>Bacteroidota</taxon>
        <taxon>Bacteroidia</taxon>
        <taxon>Bacteroidales</taxon>
        <taxon>Bacteroidaceae</taxon>
        <taxon>Bacteroides</taxon>
    </lineage>
</organism>
<comment type="caution">
    <text evidence="2">The sequence shown here is derived from an EMBL/GenBank/DDBJ whole genome shotgun (WGS) entry which is preliminary data.</text>
</comment>
<dbReference type="EMBL" id="QSCF01000001">
    <property type="protein sequence ID" value="RGX81205.1"/>
    <property type="molecule type" value="Genomic_DNA"/>
</dbReference>
<dbReference type="RefSeq" id="WP_117986315.1">
    <property type="nucleotide sequence ID" value="NZ_CABMFG010000001.1"/>
</dbReference>
<evidence type="ECO:0000313" key="2">
    <source>
        <dbReference type="EMBL" id="RGX81205.1"/>
    </source>
</evidence>
<feature type="transmembrane region" description="Helical" evidence="1">
    <location>
        <begin position="32"/>
        <end position="49"/>
    </location>
</feature>
<dbReference type="AlphaFoldDB" id="A0A413HBU1"/>
<sequence>MALIVGIIGIDSMLIYNLILSLSYTLTVTVRLSSLSGPMGICLLIRIYTKKLCRKQSPKGTFAAEWKYIYCKGLYQERPLKILD</sequence>
<proteinExistence type="predicted"/>
<reference evidence="2 3" key="1">
    <citation type="submission" date="2018-08" db="EMBL/GenBank/DDBJ databases">
        <title>A genome reference for cultivated species of the human gut microbiota.</title>
        <authorList>
            <person name="Zou Y."/>
            <person name="Xue W."/>
            <person name="Luo G."/>
        </authorList>
    </citation>
    <scope>NUCLEOTIDE SEQUENCE [LARGE SCALE GENOMIC DNA]</scope>
    <source>
        <strain evidence="2 3">OF03-9BH</strain>
    </source>
</reference>
<keyword evidence="1" id="KW-1133">Transmembrane helix</keyword>
<feature type="transmembrane region" description="Helical" evidence="1">
    <location>
        <begin position="7"/>
        <end position="26"/>
    </location>
</feature>
<evidence type="ECO:0000313" key="3">
    <source>
        <dbReference type="Proteomes" id="UP000286075"/>
    </source>
</evidence>
<keyword evidence="1" id="KW-0812">Transmembrane</keyword>
<name>A0A413HBU1_9BACE</name>
<protein>
    <submittedName>
        <fullName evidence="2">Uncharacterized protein</fullName>
    </submittedName>
</protein>
<keyword evidence="1" id="KW-0472">Membrane</keyword>
<evidence type="ECO:0000256" key="1">
    <source>
        <dbReference type="SAM" id="Phobius"/>
    </source>
</evidence>
<dbReference type="Proteomes" id="UP000286075">
    <property type="component" value="Unassembled WGS sequence"/>
</dbReference>
<gene>
    <name evidence="2" type="ORF">DXA68_00815</name>
</gene>
<accession>A0A413HBU1</accession>